<feature type="compositionally biased region" description="Polar residues" evidence="1">
    <location>
        <begin position="237"/>
        <end position="256"/>
    </location>
</feature>
<protein>
    <submittedName>
        <fullName evidence="2">Uncharacterized protein</fullName>
    </submittedName>
</protein>
<keyword evidence="3" id="KW-1185">Reference proteome</keyword>
<name>A0A8H6FE28_9LECA</name>
<gene>
    <name evidence="2" type="ORF">HO133_010277</name>
</gene>
<feature type="compositionally biased region" description="Acidic residues" evidence="1">
    <location>
        <begin position="272"/>
        <end position="285"/>
    </location>
</feature>
<comment type="caution">
    <text evidence="2">The sequence shown here is derived from an EMBL/GenBank/DDBJ whole genome shotgun (WGS) entry which is preliminary data.</text>
</comment>
<organism evidence="2 3">
    <name type="scientific">Letharia lupina</name>
    <dbReference type="NCBI Taxonomy" id="560253"/>
    <lineage>
        <taxon>Eukaryota</taxon>
        <taxon>Fungi</taxon>
        <taxon>Dikarya</taxon>
        <taxon>Ascomycota</taxon>
        <taxon>Pezizomycotina</taxon>
        <taxon>Lecanoromycetes</taxon>
        <taxon>OSLEUM clade</taxon>
        <taxon>Lecanoromycetidae</taxon>
        <taxon>Lecanorales</taxon>
        <taxon>Lecanorineae</taxon>
        <taxon>Parmeliaceae</taxon>
        <taxon>Letharia</taxon>
    </lineage>
</organism>
<dbReference type="EMBL" id="JACCJB010000008">
    <property type="protein sequence ID" value="KAF6225082.1"/>
    <property type="molecule type" value="Genomic_DNA"/>
</dbReference>
<feature type="compositionally biased region" description="Basic and acidic residues" evidence="1">
    <location>
        <begin position="10"/>
        <end position="31"/>
    </location>
</feature>
<evidence type="ECO:0000313" key="2">
    <source>
        <dbReference type="EMBL" id="KAF6225082.1"/>
    </source>
</evidence>
<dbReference type="GeneID" id="59338669"/>
<proteinExistence type="predicted"/>
<feature type="compositionally biased region" description="Basic and acidic residues" evidence="1">
    <location>
        <begin position="221"/>
        <end position="236"/>
    </location>
</feature>
<dbReference type="Proteomes" id="UP000593566">
    <property type="component" value="Unassembled WGS sequence"/>
</dbReference>
<feature type="region of interest" description="Disordered" evidence="1">
    <location>
        <begin position="94"/>
        <end position="119"/>
    </location>
</feature>
<feature type="region of interest" description="Disordered" evidence="1">
    <location>
        <begin position="1"/>
        <end position="75"/>
    </location>
</feature>
<accession>A0A8H6FE28</accession>
<sequence length="302" mass="33259">MPPLSRTRRSKADSVKESADPLYKSDDEPAHPRPIIRKSKGSTSKRNNPQQPVSEANISTEAPIIKADNSRSPEPLSYLFGYITKQVGKKYEKPVRDEFHKDPKAIGEGRKDAHPGHAGAMDRSLQEIARLKLQAGLETVQPAIAEEVKPLEDLVISEYTIRYLKKRLATIKRDNKRSAQRKQMKFTRAEVAEAHEMWVAKRTSLGLPLDGDLDDLAPAERASDDTKESADKHNDGKSVTTPLLFQPETNVTPDSDTSAEEQPNESSTDASTDSDSDPESSEEAVSEFSFTGDGIESSESGA</sequence>
<feature type="compositionally biased region" description="Basic and acidic residues" evidence="1">
    <location>
        <begin position="94"/>
        <end position="115"/>
    </location>
</feature>
<evidence type="ECO:0000256" key="1">
    <source>
        <dbReference type="SAM" id="MobiDB-lite"/>
    </source>
</evidence>
<reference evidence="2 3" key="1">
    <citation type="journal article" date="2020" name="Genomics">
        <title>Complete, high-quality genomes from long-read metagenomic sequencing of two wolf lichen thalli reveals enigmatic genome architecture.</title>
        <authorList>
            <person name="McKenzie S.K."/>
            <person name="Walston R.F."/>
            <person name="Allen J.L."/>
        </authorList>
    </citation>
    <scope>NUCLEOTIDE SEQUENCE [LARGE SCALE GENOMIC DNA]</scope>
    <source>
        <strain evidence="2">WasteWater1</strain>
    </source>
</reference>
<feature type="compositionally biased region" description="Polar residues" evidence="1">
    <location>
        <begin position="41"/>
        <end position="60"/>
    </location>
</feature>
<dbReference type="RefSeq" id="XP_037153949.1">
    <property type="nucleotide sequence ID" value="XM_037301132.1"/>
</dbReference>
<dbReference type="AlphaFoldDB" id="A0A8H6FE28"/>
<evidence type="ECO:0000313" key="3">
    <source>
        <dbReference type="Proteomes" id="UP000593566"/>
    </source>
</evidence>
<feature type="region of interest" description="Disordered" evidence="1">
    <location>
        <begin position="209"/>
        <end position="302"/>
    </location>
</feature>